<reference evidence="1" key="2">
    <citation type="submission" date="2023-02" db="EMBL/GenBank/DDBJ databases">
        <title>'Rhodoalgimonas zhirmunskyi' gen. nov., isolated from a red alga.</title>
        <authorList>
            <person name="Nedashkovskaya O.I."/>
            <person name="Otstavnykh N.Y."/>
            <person name="Bystritskaya E.P."/>
            <person name="Balabanova L.A."/>
            <person name="Isaeva M.P."/>
        </authorList>
    </citation>
    <scope>NUCLEOTIDE SEQUENCE</scope>
    <source>
        <strain evidence="1">KCTC 52189</strain>
    </source>
</reference>
<dbReference type="GO" id="GO:0044780">
    <property type="term" value="P:bacterial-type flagellum assembly"/>
    <property type="evidence" value="ECO:0007669"/>
    <property type="project" value="InterPro"/>
</dbReference>
<reference evidence="1" key="1">
    <citation type="submission" date="2022-07" db="EMBL/GenBank/DDBJ databases">
        <authorList>
            <person name="Otstavnykh N."/>
            <person name="Isaeva M."/>
            <person name="Bystritskaya E."/>
        </authorList>
    </citation>
    <scope>NUCLEOTIDE SEQUENCE</scope>
    <source>
        <strain evidence="1">KCTC 52189</strain>
    </source>
</reference>
<evidence type="ECO:0000313" key="1">
    <source>
        <dbReference type="EMBL" id="MDQ2090548.1"/>
    </source>
</evidence>
<name>A0AAE3WDK2_9RHOB</name>
<dbReference type="SUPFAM" id="SSF140566">
    <property type="entry name" value="FlgN-like"/>
    <property type="match status" value="1"/>
</dbReference>
<keyword evidence="1" id="KW-0969">Cilium</keyword>
<dbReference type="RefSeq" id="WP_306735825.1">
    <property type="nucleotide sequence ID" value="NZ_JANHAX010000003.1"/>
</dbReference>
<comment type="caution">
    <text evidence="1">The sequence shown here is derived from an EMBL/GenBank/DDBJ whole genome shotgun (WGS) entry which is preliminary data.</text>
</comment>
<dbReference type="AlphaFoldDB" id="A0AAE3WDK2"/>
<dbReference type="InterPro" id="IPR036679">
    <property type="entry name" value="FlgN-like_sf"/>
</dbReference>
<gene>
    <name evidence="1" type="ORF">NO357_11615</name>
</gene>
<accession>A0AAE3WDK2</accession>
<proteinExistence type="predicted"/>
<keyword evidence="1" id="KW-0966">Cell projection</keyword>
<dbReference type="Proteomes" id="UP001226762">
    <property type="component" value="Unassembled WGS sequence"/>
</dbReference>
<organism evidence="1 2">
    <name type="scientific">Marimonas arenosa</name>
    <dbReference type="NCBI Taxonomy" id="1795305"/>
    <lineage>
        <taxon>Bacteria</taxon>
        <taxon>Pseudomonadati</taxon>
        <taxon>Pseudomonadota</taxon>
        <taxon>Alphaproteobacteria</taxon>
        <taxon>Rhodobacterales</taxon>
        <taxon>Paracoccaceae</taxon>
        <taxon>Marimonas</taxon>
    </lineage>
</organism>
<keyword evidence="1" id="KW-0282">Flagellum</keyword>
<dbReference type="EMBL" id="JANHAX010000003">
    <property type="protein sequence ID" value="MDQ2090548.1"/>
    <property type="molecule type" value="Genomic_DNA"/>
</dbReference>
<keyword evidence="2" id="KW-1185">Reference proteome</keyword>
<protein>
    <submittedName>
        <fullName evidence="1">Flagellar biosynthesis protein FlgN</fullName>
    </submittedName>
</protein>
<evidence type="ECO:0000313" key="2">
    <source>
        <dbReference type="Proteomes" id="UP001226762"/>
    </source>
</evidence>
<sequence length="119" mass="13045">MSSEKTQHTIEALDGLLDRERAALLEGDLDLLVGQLDEKKALIDTLNNHGDAGGESLAALQRKVLRNQALLDSALDGIRSVARRMSALHRIRRSLDTYDEAGRKTTIEGVTAGHMEKRA</sequence>